<organism evidence="1 2">
    <name type="scientific">Enterococcus dongliensis</name>
    <dbReference type="NCBI Taxonomy" id="2559925"/>
    <lineage>
        <taxon>Bacteria</taxon>
        <taxon>Bacillati</taxon>
        <taxon>Bacillota</taxon>
        <taxon>Bacilli</taxon>
        <taxon>Lactobacillales</taxon>
        <taxon>Enterococcaceae</taxon>
        <taxon>Enterococcus</taxon>
    </lineage>
</organism>
<evidence type="ECO:0000313" key="1">
    <source>
        <dbReference type="EMBL" id="MDT2598055.1"/>
    </source>
</evidence>
<name>A0ABU3ET62_9ENTE</name>
<accession>A0ABU3ET62</accession>
<protein>
    <submittedName>
        <fullName evidence="1">Uncharacterized protein</fullName>
    </submittedName>
</protein>
<dbReference type="RefSeq" id="WP_311924990.1">
    <property type="nucleotide sequence ID" value="NZ_JARPYR010000050.1"/>
</dbReference>
<gene>
    <name evidence="1" type="ORF">P7D39_13730</name>
</gene>
<keyword evidence="2" id="KW-1185">Reference proteome</keyword>
<sequence length="90" mass="10288">MSKDTIDSWTAGFKPKYPLGYSQYQLSYIVGHAQGIQKQAVQLEMIWANREVFKNDIDMAKAITDKVKEVKKSIEYLEACLEPTKVEDGE</sequence>
<evidence type="ECO:0000313" key="2">
    <source>
        <dbReference type="Proteomes" id="UP001256547"/>
    </source>
</evidence>
<proteinExistence type="predicted"/>
<comment type="caution">
    <text evidence="1">The sequence shown here is derived from an EMBL/GenBank/DDBJ whole genome shotgun (WGS) entry which is preliminary data.</text>
</comment>
<dbReference type="Proteomes" id="UP001256547">
    <property type="component" value="Unassembled WGS sequence"/>
</dbReference>
<reference evidence="1 2" key="1">
    <citation type="submission" date="2023-03" db="EMBL/GenBank/DDBJ databases">
        <authorList>
            <person name="Shen W."/>
            <person name="Cai J."/>
        </authorList>
    </citation>
    <scope>NUCLEOTIDE SEQUENCE [LARGE SCALE GENOMIC DNA]</scope>
    <source>
        <strain evidence="1 2">P72-2</strain>
    </source>
</reference>
<dbReference type="EMBL" id="JARPYR010000050">
    <property type="protein sequence ID" value="MDT2598055.1"/>
    <property type="molecule type" value="Genomic_DNA"/>
</dbReference>